<dbReference type="NCBIfam" id="TIGR01017">
    <property type="entry name" value="rpsD_bact"/>
    <property type="match status" value="1"/>
</dbReference>
<dbReference type="InterPro" id="IPR036986">
    <property type="entry name" value="S4_RNA-bd_sf"/>
</dbReference>
<dbReference type="SUPFAM" id="SSF55174">
    <property type="entry name" value="Alpha-L RNA-binding motif"/>
    <property type="match status" value="1"/>
</dbReference>
<keyword evidence="4 7" id="KW-0689">Ribosomal protein</keyword>
<dbReference type="InterPro" id="IPR005709">
    <property type="entry name" value="Ribosomal_uS4_bac-type"/>
</dbReference>
<accession>A0A7W9MJ69</accession>
<keyword evidence="11" id="KW-1185">Reference proteome</keyword>
<sequence length="205" mass="23635">MMRYTGPKVRLSRRAGVPLTRKAVRYFEERPYPPGEHGRKTNRRQTGDYGLRLMEKQKLRWYYDVSERQMGRYWDLAVRSSGRSGAELVVLLESRLASLVLRAGLAPSIYAARQYVTHGHITVDGRKVDIPSYLVKPGQVIAVREKSRRMQPFVAASEGVYADDRVAPYIDVNHGELRFTLVNRPLREQVVVPVDEQLVVEFYSR</sequence>
<dbReference type="PANTHER" id="PTHR11831">
    <property type="entry name" value="30S 40S RIBOSOMAL PROTEIN"/>
    <property type="match status" value="1"/>
</dbReference>
<evidence type="ECO:0000256" key="1">
    <source>
        <dbReference type="ARBA" id="ARBA00007465"/>
    </source>
</evidence>
<feature type="domain" description="Small ribosomal subunit protein uS4 N-terminal" evidence="9">
    <location>
        <begin position="3"/>
        <end position="93"/>
    </location>
</feature>
<evidence type="ECO:0000256" key="3">
    <source>
        <dbReference type="ARBA" id="ARBA00022884"/>
    </source>
</evidence>
<reference evidence="10 11" key="1">
    <citation type="submission" date="2020-08" db="EMBL/GenBank/DDBJ databases">
        <title>Sequencing the genomes of 1000 actinobacteria strains.</title>
        <authorList>
            <person name="Klenk H.-P."/>
        </authorList>
    </citation>
    <scope>NUCLEOTIDE SEQUENCE [LARGE SCALE GENOMIC DNA]</scope>
    <source>
        <strain evidence="10 11">DSM 46887</strain>
    </source>
</reference>
<dbReference type="NCBIfam" id="NF003717">
    <property type="entry name" value="PRK05327.1"/>
    <property type="match status" value="1"/>
</dbReference>
<protein>
    <recommendedName>
        <fullName evidence="6 7">Small ribosomal subunit protein uS4</fullName>
    </recommendedName>
</protein>
<dbReference type="Gene3D" id="3.10.290.10">
    <property type="entry name" value="RNA-binding S4 domain"/>
    <property type="match status" value="1"/>
</dbReference>
<dbReference type="Gene3D" id="1.10.1050.10">
    <property type="entry name" value="Ribosomal Protein S4 Delta 41, Chain A, domain 1"/>
    <property type="match status" value="1"/>
</dbReference>
<evidence type="ECO:0000256" key="4">
    <source>
        <dbReference type="ARBA" id="ARBA00022980"/>
    </source>
</evidence>
<dbReference type="PANTHER" id="PTHR11831:SF4">
    <property type="entry name" value="SMALL RIBOSOMAL SUBUNIT PROTEIN US4M"/>
    <property type="match status" value="1"/>
</dbReference>
<dbReference type="Pfam" id="PF01479">
    <property type="entry name" value="S4"/>
    <property type="match status" value="1"/>
</dbReference>
<comment type="caution">
    <text evidence="10">The sequence shown here is derived from an EMBL/GenBank/DDBJ whole genome shotgun (WGS) entry which is preliminary data.</text>
</comment>
<feature type="domain" description="RNA-binding S4" evidence="8">
    <location>
        <begin position="94"/>
        <end position="155"/>
    </location>
</feature>
<evidence type="ECO:0000256" key="6">
    <source>
        <dbReference type="ARBA" id="ARBA00035254"/>
    </source>
</evidence>
<dbReference type="InterPro" id="IPR022801">
    <property type="entry name" value="Ribosomal_uS4"/>
</dbReference>
<evidence type="ECO:0000256" key="7">
    <source>
        <dbReference type="HAMAP-Rule" id="MF_01306"/>
    </source>
</evidence>
<comment type="function">
    <text evidence="7">One of the primary rRNA binding proteins, it binds directly to 16S rRNA where it nucleates assembly of the body of the 30S subunit.</text>
</comment>
<dbReference type="GO" id="GO:0019843">
    <property type="term" value="F:rRNA binding"/>
    <property type="evidence" value="ECO:0007669"/>
    <property type="project" value="UniProtKB-UniRule"/>
</dbReference>
<dbReference type="GO" id="GO:0006412">
    <property type="term" value="P:translation"/>
    <property type="evidence" value="ECO:0007669"/>
    <property type="project" value="UniProtKB-UniRule"/>
</dbReference>
<dbReference type="SMART" id="SM01390">
    <property type="entry name" value="Ribosomal_S4"/>
    <property type="match status" value="1"/>
</dbReference>
<evidence type="ECO:0000313" key="10">
    <source>
        <dbReference type="EMBL" id="MBB5822942.1"/>
    </source>
</evidence>
<comment type="similarity">
    <text evidence="1 7">Belongs to the universal ribosomal protein uS4 family.</text>
</comment>
<evidence type="ECO:0000313" key="11">
    <source>
        <dbReference type="Proteomes" id="UP000540685"/>
    </source>
</evidence>
<dbReference type="FunFam" id="3.10.290.10:FF:000001">
    <property type="entry name" value="30S ribosomal protein S4"/>
    <property type="match status" value="1"/>
</dbReference>
<dbReference type="SMART" id="SM00363">
    <property type="entry name" value="S4"/>
    <property type="match status" value="1"/>
</dbReference>
<name>A0A7W9MJ69_9ACTN</name>
<evidence type="ECO:0000256" key="2">
    <source>
        <dbReference type="ARBA" id="ARBA00022730"/>
    </source>
</evidence>
<comment type="function">
    <text evidence="7">With S5 and S12 plays an important role in translational accuracy.</text>
</comment>
<organism evidence="10 11">
    <name type="scientific">Streptosporangium becharense</name>
    <dbReference type="NCBI Taxonomy" id="1816182"/>
    <lineage>
        <taxon>Bacteria</taxon>
        <taxon>Bacillati</taxon>
        <taxon>Actinomycetota</taxon>
        <taxon>Actinomycetes</taxon>
        <taxon>Streptosporangiales</taxon>
        <taxon>Streptosporangiaceae</taxon>
        <taxon>Streptosporangium</taxon>
    </lineage>
</organism>
<dbReference type="AlphaFoldDB" id="A0A7W9MJ69"/>
<comment type="subunit">
    <text evidence="7">Part of the 30S ribosomal subunit. Contacts protein S5. The interaction surface between S4 and S5 is involved in control of translational fidelity.</text>
</comment>
<dbReference type="GO" id="GO:0015935">
    <property type="term" value="C:small ribosomal subunit"/>
    <property type="evidence" value="ECO:0007669"/>
    <property type="project" value="InterPro"/>
</dbReference>
<keyword evidence="3 7" id="KW-0694">RNA-binding</keyword>
<dbReference type="CDD" id="cd00165">
    <property type="entry name" value="S4"/>
    <property type="match status" value="1"/>
</dbReference>
<dbReference type="Proteomes" id="UP000540685">
    <property type="component" value="Unassembled WGS sequence"/>
</dbReference>
<dbReference type="InterPro" id="IPR002942">
    <property type="entry name" value="S4_RNA-bd"/>
</dbReference>
<gene>
    <name evidence="7" type="primary">rpsD</name>
    <name evidence="10" type="ORF">F4562_006004</name>
</gene>
<dbReference type="Pfam" id="PF00163">
    <property type="entry name" value="Ribosomal_S4"/>
    <property type="match status" value="1"/>
</dbReference>
<dbReference type="EMBL" id="JACHMP010000001">
    <property type="protein sequence ID" value="MBB5822942.1"/>
    <property type="molecule type" value="Genomic_DNA"/>
</dbReference>
<dbReference type="GO" id="GO:0042274">
    <property type="term" value="P:ribosomal small subunit biogenesis"/>
    <property type="evidence" value="ECO:0007669"/>
    <property type="project" value="TreeGrafter"/>
</dbReference>
<keyword evidence="2 7" id="KW-0699">rRNA-binding</keyword>
<keyword evidence="5 7" id="KW-0687">Ribonucleoprotein</keyword>
<dbReference type="PROSITE" id="PS50889">
    <property type="entry name" value="S4"/>
    <property type="match status" value="1"/>
</dbReference>
<evidence type="ECO:0000259" key="9">
    <source>
        <dbReference type="SMART" id="SM01390"/>
    </source>
</evidence>
<dbReference type="HAMAP" id="MF_01306_B">
    <property type="entry name" value="Ribosomal_uS4_B"/>
    <property type="match status" value="1"/>
</dbReference>
<dbReference type="GO" id="GO:0003735">
    <property type="term" value="F:structural constituent of ribosome"/>
    <property type="evidence" value="ECO:0007669"/>
    <property type="project" value="InterPro"/>
</dbReference>
<evidence type="ECO:0000256" key="5">
    <source>
        <dbReference type="ARBA" id="ARBA00023274"/>
    </source>
</evidence>
<evidence type="ECO:0000259" key="8">
    <source>
        <dbReference type="SMART" id="SM00363"/>
    </source>
</evidence>
<proteinExistence type="inferred from homology"/>
<dbReference type="InterPro" id="IPR001912">
    <property type="entry name" value="Ribosomal_uS4_N"/>
</dbReference>